<dbReference type="Proteomes" id="UP000009175">
    <property type="component" value="Chromosome"/>
</dbReference>
<dbReference type="KEGG" id="saz:Sama_1352"/>
<sequence>MKSAFKFTCSVTRKPAIKDSIPFVVMLWLVCLAVVFNGAALFIVIALGLEEAFASFSNVYLAVQFSLFTGLFFALVYRLGRMLQ</sequence>
<proteinExistence type="predicted"/>
<evidence type="ECO:0000313" key="3">
    <source>
        <dbReference type="Proteomes" id="UP000009175"/>
    </source>
</evidence>
<organism evidence="2 3">
    <name type="scientific">Shewanella amazonensis (strain ATCC BAA-1098 / SB2B)</name>
    <dbReference type="NCBI Taxonomy" id="326297"/>
    <lineage>
        <taxon>Bacteria</taxon>
        <taxon>Pseudomonadati</taxon>
        <taxon>Pseudomonadota</taxon>
        <taxon>Gammaproteobacteria</taxon>
        <taxon>Alteromonadales</taxon>
        <taxon>Shewanellaceae</taxon>
        <taxon>Shewanella</taxon>
    </lineage>
</organism>
<dbReference type="AlphaFoldDB" id="A1S5A3"/>
<dbReference type="STRING" id="326297.Sama_1352"/>
<keyword evidence="3" id="KW-1185">Reference proteome</keyword>
<keyword evidence="1" id="KW-1133">Transmembrane helix</keyword>
<reference evidence="2 3" key="1">
    <citation type="submission" date="2006-12" db="EMBL/GenBank/DDBJ databases">
        <title>Complete sequence of Shewanella amazonensis SB2B.</title>
        <authorList>
            <consortium name="US DOE Joint Genome Institute"/>
            <person name="Copeland A."/>
            <person name="Lucas S."/>
            <person name="Lapidus A."/>
            <person name="Barry K."/>
            <person name="Detter J.C."/>
            <person name="Glavina del Rio T."/>
            <person name="Hammon N."/>
            <person name="Israni S."/>
            <person name="Dalin E."/>
            <person name="Tice H."/>
            <person name="Pitluck S."/>
            <person name="Munk A.C."/>
            <person name="Brettin T."/>
            <person name="Bruce D."/>
            <person name="Han C."/>
            <person name="Tapia R."/>
            <person name="Gilna P."/>
            <person name="Schmutz J."/>
            <person name="Larimer F."/>
            <person name="Land M."/>
            <person name="Hauser L."/>
            <person name="Kyrpides N."/>
            <person name="Mikhailova N."/>
            <person name="Fredrickson J."/>
            <person name="Richardson P."/>
        </authorList>
    </citation>
    <scope>NUCLEOTIDE SEQUENCE [LARGE SCALE GENOMIC DNA]</scope>
    <source>
        <strain evidence="3">ATCC BAA-1098 / SB2B</strain>
    </source>
</reference>
<dbReference type="EMBL" id="CP000507">
    <property type="protein sequence ID" value="ABL99559.1"/>
    <property type="molecule type" value="Genomic_DNA"/>
</dbReference>
<evidence type="ECO:0000256" key="1">
    <source>
        <dbReference type="SAM" id="Phobius"/>
    </source>
</evidence>
<evidence type="ECO:0000313" key="2">
    <source>
        <dbReference type="EMBL" id="ABL99559.1"/>
    </source>
</evidence>
<accession>A1S5A3</accession>
<gene>
    <name evidence="2" type="ordered locus">Sama_1352</name>
</gene>
<keyword evidence="1" id="KW-0812">Transmembrane</keyword>
<feature type="transmembrane region" description="Helical" evidence="1">
    <location>
        <begin position="59"/>
        <end position="80"/>
    </location>
</feature>
<keyword evidence="1" id="KW-0472">Membrane</keyword>
<protein>
    <submittedName>
        <fullName evidence="2">Uncharacterized protein</fullName>
    </submittedName>
</protein>
<dbReference type="HOGENOM" id="CLU_2525683_0_0_6"/>
<feature type="transmembrane region" description="Helical" evidence="1">
    <location>
        <begin position="21"/>
        <end position="47"/>
    </location>
</feature>
<name>A1S5A3_SHEAM</name>